<evidence type="ECO:0000313" key="2">
    <source>
        <dbReference type="Proteomes" id="UP001454036"/>
    </source>
</evidence>
<name>A0AAV3R9C0_LITER</name>
<comment type="caution">
    <text evidence="1">The sequence shown here is derived from an EMBL/GenBank/DDBJ whole genome shotgun (WGS) entry which is preliminary data.</text>
</comment>
<accession>A0AAV3R9C0</accession>
<keyword evidence="2" id="KW-1185">Reference proteome</keyword>
<sequence>MWYFIVEDKEPTFQFLSQDCEVDEEKNGAKKKKKKETWVSKNFNSDLMHIRLSKNEVFPIIVEDVERIYNLPSLGYFIAKLMKEFGMGEKEEELVNYEEMKDMMSKLQDDTS</sequence>
<organism evidence="1 2">
    <name type="scientific">Lithospermum erythrorhizon</name>
    <name type="common">Purple gromwell</name>
    <name type="synonym">Lithospermum officinale var. erythrorhizon</name>
    <dbReference type="NCBI Taxonomy" id="34254"/>
    <lineage>
        <taxon>Eukaryota</taxon>
        <taxon>Viridiplantae</taxon>
        <taxon>Streptophyta</taxon>
        <taxon>Embryophyta</taxon>
        <taxon>Tracheophyta</taxon>
        <taxon>Spermatophyta</taxon>
        <taxon>Magnoliopsida</taxon>
        <taxon>eudicotyledons</taxon>
        <taxon>Gunneridae</taxon>
        <taxon>Pentapetalae</taxon>
        <taxon>asterids</taxon>
        <taxon>lamiids</taxon>
        <taxon>Boraginales</taxon>
        <taxon>Boraginaceae</taxon>
        <taxon>Boraginoideae</taxon>
        <taxon>Lithospermeae</taxon>
        <taxon>Lithospermum</taxon>
    </lineage>
</organism>
<dbReference type="EMBL" id="BAABME010025625">
    <property type="protein sequence ID" value="GAA0172455.1"/>
    <property type="molecule type" value="Genomic_DNA"/>
</dbReference>
<dbReference type="AlphaFoldDB" id="A0AAV3R9C0"/>
<protein>
    <submittedName>
        <fullName evidence="1">Uncharacterized protein</fullName>
    </submittedName>
</protein>
<evidence type="ECO:0000313" key="1">
    <source>
        <dbReference type="EMBL" id="GAA0172455.1"/>
    </source>
</evidence>
<gene>
    <name evidence="1" type="ORF">LIER_41339</name>
</gene>
<dbReference type="Proteomes" id="UP001454036">
    <property type="component" value="Unassembled WGS sequence"/>
</dbReference>
<reference evidence="1 2" key="1">
    <citation type="submission" date="2024-01" db="EMBL/GenBank/DDBJ databases">
        <title>The complete chloroplast genome sequence of Lithospermum erythrorhizon: insights into the phylogenetic relationship among Boraginaceae species and the maternal lineages of purple gromwells.</title>
        <authorList>
            <person name="Okada T."/>
            <person name="Watanabe K."/>
        </authorList>
    </citation>
    <scope>NUCLEOTIDE SEQUENCE [LARGE SCALE GENOMIC DNA]</scope>
</reference>
<proteinExistence type="predicted"/>